<sequence length="491" mass="54590">MPRMHRVWIVEDVIRDIMFYSASRDVAHLGMTCRCLFQIYLDVVFGEMESLRPLYGVLPDPIAPASAPTGLKALITRQNFGKAPKQPKSYSLQSLRIIADDPNTIASSVPLALPTLRRFDLTINFEDRKRNQAVKDSYESSGLPAYIRHLRSLPRLDSLTITCTNAVRRHVSEVEAHGLLFLSRQFPQLKTIELTNLVLNEALIYNLSKMPTLERLHVCLPNGKEHVLTTGPLVFPGLRHMIIDCEGATELSWFMHGLQAPGLASIQLQVEDDAFCPQTASKFSELVGAKFRHLRAFGLHPWSADGSDRTWTFQSFQGLLKCHELESFGVALPSRVIATDDDVRNIAKAWPELQELQLGHSQDTTDFPRATFGGLAALAWGVPALSSLRLAVLPALTKDRAASLLRAPISPSLLEELAFHDLPADRPPSAFIEGMAHVILHLFPRLQSFTCSRRTSKTASHNSSTVAARMEKGYPLSARDIAICIGEAYRV</sequence>
<dbReference type="EMBL" id="KV423941">
    <property type="protein sequence ID" value="KZT59342.1"/>
    <property type="molecule type" value="Genomic_DNA"/>
</dbReference>
<gene>
    <name evidence="1" type="ORF">CALCODRAFT_507554</name>
</gene>
<evidence type="ECO:0000313" key="1">
    <source>
        <dbReference type="EMBL" id="KZT59342.1"/>
    </source>
</evidence>
<organism evidence="1 2">
    <name type="scientific">Calocera cornea HHB12733</name>
    <dbReference type="NCBI Taxonomy" id="1353952"/>
    <lineage>
        <taxon>Eukaryota</taxon>
        <taxon>Fungi</taxon>
        <taxon>Dikarya</taxon>
        <taxon>Basidiomycota</taxon>
        <taxon>Agaricomycotina</taxon>
        <taxon>Dacrymycetes</taxon>
        <taxon>Dacrymycetales</taxon>
        <taxon>Dacrymycetaceae</taxon>
        <taxon>Calocera</taxon>
    </lineage>
</organism>
<evidence type="ECO:0008006" key="3">
    <source>
        <dbReference type="Google" id="ProtNLM"/>
    </source>
</evidence>
<dbReference type="Gene3D" id="3.80.10.10">
    <property type="entry name" value="Ribonuclease Inhibitor"/>
    <property type="match status" value="1"/>
</dbReference>
<dbReference type="Proteomes" id="UP000076842">
    <property type="component" value="Unassembled WGS sequence"/>
</dbReference>
<dbReference type="AlphaFoldDB" id="A0A165HIG0"/>
<dbReference type="SUPFAM" id="SSF52047">
    <property type="entry name" value="RNI-like"/>
    <property type="match status" value="1"/>
</dbReference>
<protein>
    <recommendedName>
        <fullName evidence="3">F-box domain-containing protein</fullName>
    </recommendedName>
</protein>
<reference evidence="1 2" key="1">
    <citation type="journal article" date="2016" name="Mol. Biol. Evol.">
        <title>Comparative Genomics of Early-Diverging Mushroom-Forming Fungi Provides Insights into the Origins of Lignocellulose Decay Capabilities.</title>
        <authorList>
            <person name="Nagy L.G."/>
            <person name="Riley R."/>
            <person name="Tritt A."/>
            <person name="Adam C."/>
            <person name="Daum C."/>
            <person name="Floudas D."/>
            <person name="Sun H."/>
            <person name="Yadav J.S."/>
            <person name="Pangilinan J."/>
            <person name="Larsson K.H."/>
            <person name="Matsuura K."/>
            <person name="Barry K."/>
            <person name="Labutti K."/>
            <person name="Kuo R."/>
            <person name="Ohm R.A."/>
            <person name="Bhattacharya S.S."/>
            <person name="Shirouzu T."/>
            <person name="Yoshinaga Y."/>
            <person name="Martin F.M."/>
            <person name="Grigoriev I.V."/>
            <person name="Hibbett D.S."/>
        </authorList>
    </citation>
    <scope>NUCLEOTIDE SEQUENCE [LARGE SCALE GENOMIC DNA]</scope>
    <source>
        <strain evidence="1 2">HHB12733</strain>
    </source>
</reference>
<dbReference type="InParanoid" id="A0A165HIG0"/>
<name>A0A165HIG0_9BASI</name>
<dbReference type="OrthoDB" id="3041441at2759"/>
<keyword evidence="2" id="KW-1185">Reference proteome</keyword>
<evidence type="ECO:0000313" key="2">
    <source>
        <dbReference type="Proteomes" id="UP000076842"/>
    </source>
</evidence>
<accession>A0A165HIG0</accession>
<dbReference type="InterPro" id="IPR032675">
    <property type="entry name" value="LRR_dom_sf"/>
</dbReference>
<proteinExistence type="predicted"/>